<dbReference type="PANTHER" id="PTHR48054:SF47">
    <property type="entry name" value="OS06G0179800 PROTEIN"/>
    <property type="match status" value="1"/>
</dbReference>
<proteinExistence type="predicted"/>
<dbReference type="PRINTS" id="PR00019">
    <property type="entry name" value="LEURICHRPT"/>
</dbReference>
<feature type="chain" id="PRO_5038650360" evidence="10">
    <location>
        <begin position="26"/>
        <end position="481"/>
    </location>
</feature>
<feature type="domain" description="Leucine-rich repeat-containing N-terminal plant-type" evidence="11">
    <location>
        <begin position="32"/>
        <end position="68"/>
    </location>
</feature>
<dbReference type="Pfam" id="PF00560">
    <property type="entry name" value="LRR_1"/>
    <property type="match status" value="3"/>
</dbReference>
<evidence type="ECO:0000313" key="14">
    <source>
        <dbReference type="Proteomes" id="UP001055439"/>
    </source>
</evidence>
<evidence type="ECO:0000259" key="12">
    <source>
        <dbReference type="Pfam" id="PF23598"/>
    </source>
</evidence>
<dbReference type="FunFam" id="3.80.10.10:FF:000233">
    <property type="entry name" value="Leucine-rich repeat receptor-like protein kinase TDR"/>
    <property type="match status" value="1"/>
</dbReference>
<dbReference type="FunFam" id="3.80.10.10:FF:000400">
    <property type="entry name" value="Nuclear pore complex protein NUP107"/>
    <property type="match status" value="1"/>
</dbReference>
<organism evidence="13 14">
    <name type="scientific">Musa troglodytarum</name>
    <name type="common">fe'i banana</name>
    <dbReference type="NCBI Taxonomy" id="320322"/>
    <lineage>
        <taxon>Eukaryota</taxon>
        <taxon>Viridiplantae</taxon>
        <taxon>Streptophyta</taxon>
        <taxon>Embryophyta</taxon>
        <taxon>Tracheophyta</taxon>
        <taxon>Spermatophyta</taxon>
        <taxon>Magnoliopsida</taxon>
        <taxon>Liliopsida</taxon>
        <taxon>Zingiberales</taxon>
        <taxon>Musaceae</taxon>
        <taxon>Musa</taxon>
    </lineage>
</organism>
<dbReference type="InterPro" id="IPR003591">
    <property type="entry name" value="Leu-rich_rpt_typical-subtyp"/>
</dbReference>
<evidence type="ECO:0000256" key="8">
    <source>
        <dbReference type="ARBA" id="ARBA00023180"/>
    </source>
</evidence>
<keyword evidence="3" id="KW-0812">Transmembrane</keyword>
<dbReference type="SUPFAM" id="SSF52058">
    <property type="entry name" value="L domain-like"/>
    <property type="match status" value="2"/>
</dbReference>
<dbReference type="GO" id="GO:0016020">
    <property type="term" value="C:membrane"/>
    <property type="evidence" value="ECO:0007669"/>
    <property type="project" value="UniProtKB-SubCell"/>
</dbReference>
<dbReference type="GO" id="GO:0009791">
    <property type="term" value="P:post-embryonic development"/>
    <property type="evidence" value="ECO:0007669"/>
    <property type="project" value="UniProtKB-ARBA"/>
</dbReference>
<sequence length="481" mass="52363">MASQLHKTLLCATLLLLLLLPRALLVKASLGSQGRALLHWKDTLRSPQSLRSWNLNSSPCNWTGVTCNYPVTGKGRSVITEISLPNMGLAGPLDALDFSALGSLLRLNLYYNQLGGTIPPAISALSRLVSLDLTSNQFTSKIPVGMGSMKDIQFLSLSQNQMVGAIPPPLSNLTKLMSLYLDDNNLMGVIPKELREAPRVDVSGSWGRLSRLTDLALYNNQLSGALPVEINNITGLTYLELGNKSFFGYVPPNICKGGALKYLTLYMNFQGPIPLTLKNCTTLKRVRLERNQLTGDVSQYLGEYPYLSYMDLSFNLLSGTLSPDLSKLHNLARLRISNNITGVIPTEFGQLTKLQDLDLSSNYLQGEIPQSFGSLTLLYNLSLGNNQLVGQVPPEFGMLSNLELLDLSSNNLAGRIPDQLGNCMKLRSLKLNNNSFSGTIPLAIGNLAVHQDTFDVSHNSLTGDSIPTQRIGDAAKPESIA</sequence>
<feature type="signal peptide" evidence="10">
    <location>
        <begin position="1"/>
        <end position="25"/>
    </location>
</feature>
<dbReference type="InterPro" id="IPR001611">
    <property type="entry name" value="Leu-rich_rpt"/>
</dbReference>
<dbReference type="SMART" id="SM00369">
    <property type="entry name" value="LRR_TYP"/>
    <property type="match status" value="7"/>
</dbReference>
<dbReference type="Pfam" id="PF23598">
    <property type="entry name" value="LRR_14"/>
    <property type="match status" value="1"/>
</dbReference>
<feature type="compositionally biased region" description="Polar residues" evidence="9">
    <location>
        <begin position="459"/>
        <end position="468"/>
    </location>
</feature>
<evidence type="ECO:0000256" key="10">
    <source>
        <dbReference type="SAM" id="SignalP"/>
    </source>
</evidence>
<evidence type="ECO:0000256" key="7">
    <source>
        <dbReference type="ARBA" id="ARBA00023136"/>
    </source>
</evidence>
<reference evidence="13" key="1">
    <citation type="submission" date="2022-05" db="EMBL/GenBank/DDBJ databases">
        <title>The Musa troglodytarum L. genome provides insights into the mechanism of non-climacteric behaviour and enrichment of carotenoids.</title>
        <authorList>
            <person name="Wang J."/>
        </authorList>
    </citation>
    <scope>NUCLEOTIDE SEQUENCE</scope>
    <source>
        <tissue evidence="13">Leaf</tissue>
    </source>
</reference>
<keyword evidence="2" id="KW-0433">Leucine-rich repeat</keyword>
<dbReference type="EMBL" id="CP097507">
    <property type="protein sequence ID" value="URE03664.1"/>
    <property type="molecule type" value="Genomic_DNA"/>
</dbReference>
<keyword evidence="4 10" id="KW-0732">Signal</keyword>
<dbReference type="AlphaFoldDB" id="A0A9E7K3Y1"/>
<accession>A0A9E7K3Y1</accession>
<evidence type="ECO:0000259" key="11">
    <source>
        <dbReference type="Pfam" id="PF08263"/>
    </source>
</evidence>
<evidence type="ECO:0000256" key="3">
    <source>
        <dbReference type="ARBA" id="ARBA00022692"/>
    </source>
</evidence>
<evidence type="ECO:0000256" key="5">
    <source>
        <dbReference type="ARBA" id="ARBA00022737"/>
    </source>
</evidence>
<name>A0A9E7K3Y1_9LILI</name>
<protein>
    <submittedName>
        <fullName evidence="13">Leucine rich repeat N-terminal domain</fullName>
    </submittedName>
</protein>
<dbReference type="Proteomes" id="UP001055439">
    <property type="component" value="Chromosome 5"/>
</dbReference>
<evidence type="ECO:0000256" key="9">
    <source>
        <dbReference type="SAM" id="MobiDB-lite"/>
    </source>
</evidence>
<dbReference type="InterPro" id="IPR055414">
    <property type="entry name" value="LRR_R13L4/SHOC2-like"/>
</dbReference>
<dbReference type="InterPro" id="IPR013210">
    <property type="entry name" value="LRR_N_plant-typ"/>
</dbReference>
<evidence type="ECO:0000256" key="2">
    <source>
        <dbReference type="ARBA" id="ARBA00022614"/>
    </source>
</evidence>
<dbReference type="InterPro" id="IPR032675">
    <property type="entry name" value="LRR_dom_sf"/>
</dbReference>
<evidence type="ECO:0000256" key="4">
    <source>
        <dbReference type="ARBA" id="ARBA00022729"/>
    </source>
</evidence>
<keyword evidence="8" id="KW-0325">Glycoprotein</keyword>
<keyword evidence="14" id="KW-1185">Reference proteome</keyword>
<dbReference type="OrthoDB" id="1933671at2759"/>
<evidence type="ECO:0000256" key="6">
    <source>
        <dbReference type="ARBA" id="ARBA00022989"/>
    </source>
</evidence>
<feature type="region of interest" description="Disordered" evidence="9">
    <location>
        <begin position="459"/>
        <end position="481"/>
    </location>
</feature>
<dbReference type="Gene3D" id="3.80.10.10">
    <property type="entry name" value="Ribonuclease Inhibitor"/>
    <property type="match status" value="3"/>
</dbReference>
<keyword evidence="6" id="KW-1133">Transmembrane helix</keyword>
<comment type="subcellular location">
    <subcellularLocation>
        <location evidence="1">Membrane</location>
        <topology evidence="1">Single-pass membrane protein</topology>
    </subcellularLocation>
</comment>
<keyword evidence="5" id="KW-0677">Repeat</keyword>
<dbReference type="PANTHER" id="PTHR48054">
    <property type="entry name" value="RECEPTOR KINASE-LIKE PROTEIN XA21"/>
    <property type="match status" value="1"/>
</dbReference>
<evidence type="ECO:0000313" key="13">
    <source>
        <dbReference type="EMBL" id="URE03664.1"/>
    </source>
</evidence>
<keyword evidence="7" id="KW-0472">Membrane</keyword>
<evidence type="ECO:0000256" key="1">
    <source>
        <dbReference type="ARBA" id="ARBA00004167"/>
    </source>
</evidence>
<gene>
    <name evidence="13" type="ORF">MUK42_33382</name>
</gene>
<dbReference type="Pfam" id="PF08263">
    <property type="entry name" value="LRRNT_2"/>
    <property type="match status" value="1"/>
</dbReference>
<dbReference type="InterPro" id="IPR052592">
    <property type="entry name" value="LRR-RLK"/>
</dbReference>
<feature type="domain" description="Disease resistance R13L4/SHOC-2-like LRR" evidence="12">
    <location>
        <begin position="301"/>
        <end position="433"/>
    </location>
</feature>